<evidence type="ECO:0000259" key="7">
    <source>
        <dbReference type="Pfam" id="PF24882"/>
    </source>
</evidence>
<comment type="similarity">
    <text evidence="2 5">Belongs to the ORC2 family.</text>
</comment>
<evidence type="ECO:0000256" key="4">
    <source>
        <dbReference type="ARBA" id="ARBA00023242"/>
    </source>
</evidence>
<keyword evidence="3 5" id="KW-0235">DNA replication</keyword>
<dbReference type="InParanoid" id="A0A1E7FEC4"/>
<feature type="domain" description="Origin recognition complex subunit 2 RecA-like" evidence="6">
    <location>
        <begin position="15"/>
        <end position="192"/>
    </location>
</feature>
<dbReference type="Pfam" id="PF24882">
    <property type="entry name" value="WHD_ORC2"/>
    <property type="match status" value="1"/>
</dbReference>
<evidence type="ECO:0000313" key="9">
    <source>
        <dbReference type="Proteomes" id="UP000095751"/>
    </source>
</evidence>
<reference evidence="8 9" key="1">
    <citation type="submission" date="2016-09" db="EMBL/GenBank/DDBJ databases">
        <title>Extensive genetic diversity and differential bi-allelic expression allows diatom success in the polar Southern Ocean.</title>
        <authorList>
            <consortium name="DOE Joint Genome Institute"/>
            <person name="Mock T."/>
            <person name="Otillar R.P."/>
            <person name="Strauss J."/>
            <person name="Dupont C."/>
            <person name="Frickenhaus S."/>
            <person name="Maumus F."/>
            <person name="Mcmullan M."/>
            <person name="Sanges R."/>
            <person name="Schmutz J."/>
            <person name="Toseland A."/>
            <person name="Valas R."/>
            <person name="Veluchamy A."/>
            <person name="Ward B.J."/>
            <person name="Allen A."/>
            <person name="Barry K."/>
            <person name="Falciatore A."/>
            <person name="Ferrante M."/>
            <person name="Fortunato A.E."/>
            <person name="Gloeckner G."/>
            <person name="Gruber A."/>
            <person name="Hipkin R."/>
            <person name="Janech M."/>
            <person name="Kroth P."/>
            <person name="Leese F."/>
            <person name="Lindquist E."/>
            <person name="Lyon B.R."/>
            <person name="Martin J."/>
            <person name="Mayer C."/>
            <person name="Parker M."/>
            <person name="Quesneville H."/>
            <person name="Raymond J."/>
            <person name="Uhlig C."/>
            <person name="Valentin K.U."/>
            <person name="Worden A.Z."/>
            <person name="Armbrust E.V."/>
            <person name="Bowler C."/>
            <person name="Green B."/>
            <person name="Moulton V."/>
            <person name="Van Oosterhout C."/>
            <person name="Grigoriev I."/>
        </authorList>
    </citation>
    <scope>NUCLEOTIDE SEQUENCE [LARGE SCALE GENOMIC DNA]</scope>
    <source>
        <strain evidence="8 9">CCMP1102</strain>
    </source>
</reference>
<dbReference type="AlphaFoldDB" id="A0A1E7FEC4"/>
<protein>
    <recommendedName>
        <fullName evidence="5">Origin recognition complex subunit 2</fullName>
    </recommendedName>
</protein>
<keyword evidence="9" id="KW-1185">Reference proteome</keyword>
<evidence type="ECO:0000259" key="6">
    <source>
        <dbReference type="Pfam" id="PF04084"/>
    </source>
</evidence>
<dbReference type="InterPro" id="IPR056772">
    <property type="entry name" value="RecA-like_ORC2"/>
</dbReference>
<dbReference type="InterPro" id="IPR007220">
    <property type="entry name" value="ORC2"/>
</dbReference>
<evidence type="ECO:0000256" key="2">
    <source>
        <dbReference type="ARBA" id="ARBA00007421"/>
    </source>
</evidence>
<comment type="subcellular location">
    <subcellularLocation>
        <location evidence="1 5">Nucleus</location>
    </subcellularLocation>
</comment>
<dbReference type="OrthoDB" id="346673at2759"/>
<dbReference type="PANTHER" id="PTHR14052:SF0">
    <property type="entry name" value="ORIGIN RECOGNITION COMPLEX SUBUNIT 2"/>
    <property type="match status" value="1"/>
</dbReference>
<evidence type="ECO:0000313" key="8">
    <source>
        <dbReference type="EMBL" id="OEU16519.1"/>
    </source>
</evidence>
<sequence>MHELSEIASTKEENFATSFEDWKFLISTNHSLLFYGVGSKRNLLHRFANDELDGDVCEIDGFDRDLTVDGILQFLIDQWLGGDGPSIRKKNLYHVHYDKNNRTKKGTTAVAKNIAKIVMRTSRPVSLVIHNIDGIGLCDNRSQEVLAALVSQSRTDCGLNAIRLIASVDHINAQELFMNSNARHRLHWLWKEVHTHRPYIAEVLQEQAVSENYQYTKYDDDDDDDDDLNQYESIFSVLKSLASTHAESLRQLAWLHLGSKNEWVPYTDLLQRCRSERIVQADHQLRLYLGELLDHSILVRNNNSTSSTTSYRIPYSDKILNLIWQYNVD</sequence>
<comment type="function">
    <text evidence="5">Component of the origin recognition complex (ORC) that binds origins of replication. DNA-binding is ATP-dependent. ORC is required to assemble the pre-replication complex necessary to initiate DNA replication.</text>
</comment>
<proteinExistence type="inferred from homology"/>
<comment type="subunit">
    <text evidence="5">Component of the origin recognition complex (ORC).</text>
</comment>
<dbReference type="GO" id="GO:0006260">
    <property type="term" value="P:DNA replication"/>
    <property type="evidence" value="ECO:0007669"/>
    <property type="project" value="UniProtKB-UniRule"/>
</dbReference>
<accession>A0A1E7FEC4</accession>
<dbReference type="GO" id="GO:0003688">
    <property type="term" value="F:DNA replication origin binding"/>
    <property type="evidence" value="ECO:0007669"/>
    <property type="project" value="UniProtKB-UniRule"/>
</dbReference>
<dbReference type="Proteomes" id="UP000095751">
    <property type="component" value="Unassembled WGS sequence"/>
</dbReference>
<evidence type="ECO:0000256" key="3">
    <source>
        <dbReference type="ARBA" id="ARBA00022705"/>
    </source>
</evidence>
<dbReference type="PANTHER" id="PTHR14052">
    <property type="entry name" value="ORIGIN RECOGNITION COMPLEX SUBUNIT 2"/>
    <property type="match status" value="1"/>
</dbReference>
<dbReference type="Pfam" id="PF04084">
    <property type="entry name" value="RecA-like_ORC2"/>
    <property type="match status" value="1"/>
</dbReference>
<organism evidence="8 9">
    <name type="scientific">Fragilariopsis cylindrus CCMP1102</name>
    <dbReference type="NCBI Taxonomy" id="635003"/>
    <lineage>
        <taxon>Eukaryota</taxon>
        <taxon>Sar</taxon>
        <taxon>Stramenopiles</taxon>
        <taxon>Ochrophyta</taxon>
        <taxon>Bacillariophyta</taxon>
        <taxon>Bacillariophyceae</taxon>
        <taxon>Bacillariophycidae</taxon>
        <taxon>Bacillariales</taxon>
        <taxon>Bacillariaceae</taxon>
        <taxon>Fragilariopsis</taxon>
    </lineage>
</organism>
<name>A0A1E7FEC4_9STRA</name>
<dbReference type="EMBL" id="KV784358">
    <property type="protein sequence ID" value="OEU16519.1"/>
    <property type="molecule type" value="Genomic_DNA"/>
</dbReference>
<dbReference type="InterPro" id="IPR056773">
    <property type="entry name" value="WHD_ORC2"/>
</dbReference>
<feature type="domain" description="Origin recognition complex subunit 2 winged-helix" evidence="7">
    <location>
        <begin position="260"/>
        <end position="316"/>
    </location>
</feature>
<dbReference type="GO" id="GO:0005664">
    <property type="term" value="C:nuclear origin of replication recognition complex"/>
    <property type="evidence" value="ECO:0007669"/>
    <property type="project" value="UniProtKB-UniRule"/>
</dbReference>
<gene>
    <name evidence="8" type="ORF">FRACYDRAFT_186231</name>
</gene>
<keyword evidence="4 5" id="KW-0539">Nucleus</keyword>
<dbReference type="KEGG" id="fcy:FRACYDRAFT_186231"/>
<evidence type="ECO:0000256" key="1">
    <source>
        <dbReference type="ARBA" id="ARBA00004123"/>
    </source>
</evidence>
<evidence type="ECO:0000256" key="5">
    <source>
        <dbReference type="RuleBase" id="RU368084"/>
    </source>
</evidence>